<sequence>MRAKEEGGQAAKDETSAGECTGAASQYREADSSSIDKNCGAEGHRRKEEHSSKNTGRRMEGRKK</sequence>
<dbReference type="Proteomes" id="UP000541558">
    <property type="component" value="Unassembled WGS sequence"/>
</dbReference>
<evidence type="ECO:0000313" key="3">
    <source>
        <dbReference type="Proteomes" id="UP000541558"/>
    </source>
</evidence>
<feature type="compositionally biased region" description="Basic and acidic residues" evidence="1">
    <location>
        <begin position="42"/>
        <end position="52"/>
    </location>
</feature>
<accession>A0A8H5BIJ7</accession>
<protein>
    <submittedName>
        <fullName evidence="2">Uncharacterized protein</fullName>
    </submittedName>
</protein>
<dbReference type="EMBL" id="JAACJK010000165">
    <property type="protein sequence ID" value="KAF5323955.1"/>
    <property type="molecule type" value="Genomic_DNA"/>
</dbReference>
<name>A0A8H5BIJ7_9AGAR</name>
<feature type="region of interest" description="Disordered" evidence="1">
    <location>
        <begin position="1"/>
        <end position="64"/>
    </location>
</feature>
<comment type="caution">
    <text evidence="2">The sequence shown here is derived from an EMBL/GenBank/DDBJ whole genome shotgun (WGS) entry which is preliminary data.</text>
</comment>
<organism evidence="2 3">
    <name type="scientific">Ephemerocybe angulata</name>
    <dbReference type="NCBI Taxonomy" id="980116"/>
    <lineage>
        <taxon>Eukaryota</taxon>
        <taxon>Fungi</taxon>
        <taxon>Dikarya</taxon>
        <taxon>Basidiomycota</taxon>
        <taxon>Agaricomycotina</taxon>
        <taxon>Agaricomycetes</taxon>
        <taxon>Agaricomycetidae</taxon>
        <taxon>Agaricales</taxon>
        <taxon>Agaricineae</taxon>
        <taxon>Psathyrellaceae</taxon>
        <taxon>Ephemerocybe</taxon>
    </lineage>
</organism>
<dbReference type="AlphaFoldDB" id="A0A8H5BIJ7"/>
<reference evidence="2 3" key="1">
    <citation type="journal article" date="2020" name="ISME J.">
        <title>Uncovering the hidden diversity of litter-decomposition mechanisms in mushroom-forming fungi.</title>
        <authorList>
            <person name="Floudas D."/>
            <person name="Bentzer J."/>
            <person name="Ahren D."/>
            <person name="Johansson T."/>
            <person name="Persson P."/>
            <person name="Tunlid A."/>
        </authorList>
    </citation>
    <scope>NUCLEOTIDE SEQUENCE [LARGE SCALE GENOMIC DNA]</scope>
    <source>
        <strain evidence="2 3">CBS 175.51</strain>
    </source>
</reference>
<keyword evidence="3" id="KW-1185">Reference proteome</keyword>
<evidence type="ECO:0000256" key="1">
    <source>
        <dbReference type="SAM" id="MobiDB-lite"/>
    </source>
</evidence>
<proteinExistence type="predicted"/>
<evidence type="ECO:0000313" key="2">
    <source>
        <dbReference type="EMBL" id="KAF5323955.1"/>
    </source>
</evidence>
<feature type="compositionally biased region" description="Basic and acidic residues" evidence="1">
    <location>
        <begin position="1"/>
        <end position="15"/>
    </location>
</feature>
<gene>
    <name evidence="2" type="ORF">D9611_008221</name>
</gene>